<accession>A0A371HPU9</accession>
<name>A0A371HPU9_MUCPR</name>
<proteinExistence type="predicted"/>
<organism evidence="2 3">
    <name type="scientific">Mucuna pruriens</name>
    <name type="common">Velvet bean</name>
    <name type="synonym">Dolichos pruriens</name>
    <dbReference type="NCBI Taxonomy" id="157652"/>
    <lineage>
        <taxon>Eukaryota</taxon>
        <taxon>Viridiplantae</taxon>
        <taxon>Streptophyta</taxon>
        <taxon>Embryophyta</taxon>
        <taxon>Tracheophyta</taxon>
        <taxon>Spermatophyta</taxon>
        <taxon>Magnoliopsida</taxon>
        <taxon>eudicotyledons</taxon>
        <taxon>Gunneridae</taxon>
        <taxon>Pentapetalae</taxon>
        <taxon>rosids</taxon>
        <taxon>fabids</taxon>
        <taxon>Fabales</taxon>
        <taxon>Fabaceae</taxon>
        <taxon>Papilionoideae</taxon>
        <taxon>50 kb inversion clade</taxon>
        <taxon>NPAAA clade</taxon>
        <taxon>indigoferoid/millettioid clade</taxon>
        <taxon>Phaseoleae</taxon>
        <taxon>Mucuna</taxon>
    </lineage>
</organism>
<sequence>MTSFLEYLMDDRVPNDDEKARRPAPIQKRFRFPSTQVCGRRGARVHNLRGSRGYLRNLYRRTGISKQNC</sequence>
<keyword evidence="3" id="KW-1185">Reference proteome</keyword>
<protein>
    <submittedName>
        <fullName evidence="2">Uncharacterized protein</fullName>
    </submittedName>
</protein>
<dbReference type="Proteomes" id="UP000257109">
    <property type="component" value="Unassembled WGS sequence"/>
</dbReference>
<comment type="caution">
    <text evidence="2">The sequence shown here is derived from an EMBL/GenBank/DDBJ whole genome shotgun (WGS) entry which is preliminary data.</text>
</comment>
<feature type="region of interest" description="Disordered" evidence="1">
    <location>
        <begin position="1"/>
        <end position="26"/>
    </location>
</feature>
<feature type="non-terminal residue" evidence="2">
    <location>
        <position position="1"/>
    </location>
</feature>
<evidence type="ECO:0000313" key="2">
    <source>
        <dbReference type="EMBL" id="RDY04811.1"/>
    </source>
</evidence>
<evidence type="ECO:0000256" key="1">
    <source>
        <dbReference type="SAM" id="MobiDB-lite"/>
    </source>
</evidence>
<gene>
    <name evidence="2" type="ORF">CR513_11446</name>
</gene>
<feature type="compositionally biased region" description="Basic and acidic residues" evidence="1">
    <location>
        <begin position="9"/>
        <end position="21"/>
    </location>
</feature>
<evidence type="ECO:0000313" key="3">
    <source>
        <dbReference type="Proteomes" id="UP000257109"/>
    </source>
</evidence>
<dbReference type="AlphaFoldDB" id="A0A371HPU9"/>
<reference evidence="2" key="1">
    <citation type="submission" date="2018-05" db="EMBL/GenBank/DDBJ databases">
        <title>Draft genome of Mucuna pruriens seed.</title>
        <authorList>
            <person name="Nnadi N.E."/>
            <person name="Vos R."/>
            <person name="Hasami M.H."/>
            <person name="Devisetty U.K."/>
            <person name="Aguiy J.C."/>
        </authorList>
    </citation>
    <scope>NUCLEOTIDE SEQUENCE [LARGE SCALE GENOMIC DNA]</scope>
    <source>
        <strain evidence="2">JCA_2017</strain>
    </source>
</reference>
<dbReference type="EMBL" id="QJKJ01002008">
    <property type="protein sequence ID" value="RDY04811.1"/>
    <property type="molecule type" value="Genomic_DNA"/>
</dbReference>